<comment type="catalytic activity">
    <reaction evidence="1">
        <text>S-ubiquitinyl-[E2 ubiquitin-conjugating enzyme]-L-cysteine + [acceptor protein]-L-lysine = [E2 ubiquitin-conjugating enzyme]-L-cysteine + N(6)-ubiquitinyl-[acceptor protein]-L-lysine.</text>
        <dbReference type="EC" id="2.3.2.27"/>
    </reaction>
</comment>
<evidence type="ECO:0000256" key="3">
    <source>
        <dbReference type="ARBA" id="ARBA00004496"/>
    </source>
</evidence>
<evidence type="ECO:0000256" key="14">
    <source>
        <dbReference type="ARBA" id="ARBA00023015"/>
    </source>
</evidence>
<evidence type="ECO:0000256" key="9">
    <source>
        <dbReference type="ARBA" id="ARBA00022723"/>
    </source>
</evidence>
<keyword evidence="6" id="KW-0963">Cytoplasm</keyword>
<accession>A0A9F5JCW0</accession>
<feature type="region of interest" description="Disordered" evidence="24">
    <location>
        <begin position="1"/>
        <end position="28"/>
    </location>
</feature>
<comment type="subunit">
    <text evidence="20">Homodimer (via RING-type zinc finger domain). Interacts with GSC2. Interacts with AR/the androgen receptor and TBP. Interacts with TCF20. Interacts with PATZ1. Interacts with TRPS1; negatively regulates TRPS1 transcriptional repressor activity. Interacts with PML (isoform PML-1, isoform PML-2, isoform PML-3, isoform PML-4, isoform PML-5 and isoform PML-6). Interacts with PRDM1/Blimp-1.</text>
</comment>
<dbReference type="EC" id="2.3.2.27" evidence="5"/>
<dbReference type="SUPFAM" id="SSF57850">
    <property type="entry name" value="RING/U-box"/>
    <property type="match status" value="1"/>
</dbReference>
<keyword evidence="7" id="KW-0597">Phosphoprotein</keyword>
<dbReference type="RefSeq" id="XP_007421930.1">
    <property type="nucleotide sequence ID" value="XM_007421868.2"/>
</dbReference>
<keyword evidence="13" id="KW-0832">Ubl conjugation</keyword>
<dbReference type="CDD" id="cd16533">
    <property type="entry name" value="RING-HC_RNF4"/>
    <property type="match status" value="1"/>
</dbReference>
<dbReference type="InterPro" id="IPR013083">
    <property type="entry name" value="Znf_RING/FYVE/PHD"/>
</dbReference>
<dbReference type="GO" id="GO:0016605">
    <property type="term" value="C:PML body"/>
    <property type="evidence" value="ECO:0007669"/>
    <property type="project" value="UniProtKB-SubCell"/>
</dbReference>
<feature type="domain" description="RING-type" evidence="25">
    <location>
        <begin position="228"/>
        <end position="273"/>
    </location>
</feature>
<dbReference type="GeneID" id="103067362"/>
<proteinExistence type="predicted"/>
<evidence type="ECO:0000256" key="6">
    <source>
        <dbReference type="ARBA" id="ARBA00022490"/>
    </source>
</evidence>
<evidence type="ECO:0000256" key="18">
    <source>
        <dbReference type="ARBA" id="ARBA00023242"/>
    </source>
</evidence>
<evidence type="ECO:0000313" key="26">
    <source>
        <dbReference type="Proteomes" id="UP000695026"/>
    </source>
</evidence>
<name>A0A9F5JCW0_PYTBI</name>
<keyword evidence="26" id="KW-1185">Reference proteome</keyword>
<evidence type="ECO:0000256" key="15">
    <source>
        <dbReference type="ARBA" id="ARBA00023125"/>
    </source>
</evidence>
<evidence type="ECO:0000313" key="27">
    <source>
        <dbReference type="RefSeq" id="XP_007421930.1"/>
    </source>
</evidence>
<evidence type="ECO:0000256" key="13">
    <source>
        <dbReference type="ARBA" id="ARBA00022843"/>
    </source>
</evidence>
<dbReference type="AlphaFoldDB" id="A0A9F5JCW0"/>
<dbReference type="RefSeq" id="XP_025030571.1">
    <property type="nucleotide sequence ID" value="XM_025174803.1"/>
</dbReference>
<keyword evidence="15" id="KW-0238">DNA-binding</keyword>
<dbReference type="GO" id="GO:0003677">
    <property type="term" value="F:DNA binding"/>
    <property type="evidence" value="ECO:0007669"/>
    <property type="project" value="UniProtKB-KW"/>
</dbReference>
<dbReference type="KEGG" id="pbi:103067362"/>
<dbReference type="GO" id="GO:0061630">
    <property type="term" value="F:ubiquitin protein ligase activity"/>
    <property type="evidence" value="ECO:0007669"/>
    <property type="project" value="UniProtKB-EC"/>
</dbReference>
<evidence type="ECO:0000256" key="8">
    <source>
        <dbReference type="ARBA" id="ARBA00022679"/>
    </source>
</evidence>
<comment type="pathway">
    <text evidence="4">Protein modification; protein ubiquitination.</text>
</comment>
<dbReference type="OMA" id="ICMDVYS"/>
<keyword evidence="9" id="KW-0479">Metal-binding</keyword>
<feature type="compositionally biased region" description="Basic residues" evidence="24">
    <location>
        <begin position="9"/>
        <end position="18"/>
    </location>
</feature>
<dbReference type="Pfam" id="PF13923">
    <property type="entry name" value="zf-C3HC4_2"/>
    <property type="match status" value="1"/>
</dbReference>
<dbReference type="Proteomes" id="UP000695026">
    <property type="component" value="Unplaced"/>
</dbReference>
<dbReference type="FunFam" id="3.30.40.10:FF:000173">
    <property type="entry name" value="E3 ubiquitin-protein ligase RNF4"/>
    <property type="match status" value="1"/>
</dbReference>
<evidence type="ECO:0000256" key="20">
    <source>
        <dbReference type="ARBA" id="ARBA00065359"/>
    </source>
</evidence>
<dbReference type="SMART" id="SM00184">
    <property type="entry name" value="RING"/>
    <property type="match status" value="1"/>
</dbReference>
<dbReference type="InterPro" id="IPR001841">
    <property type="entry name" value="Znf_RING"/>
</dbReference>
<dbReference type="GO" id="GO:0008270">
    <property type="term" value="F:zinc ion binding"/>
    <property type="evidence" value="ECO:0007669"/>
    <property type="project" value="UniProtKB-KW"/>
</dbReference>
<evidence type="ECO:0000259" key="25">
    <source>
        <dbReference type="PROSITE" id="PS50089"/>
    </source>
</evidence>
<evidence type="ECO:0000256" key="12">
    <source>
        <dbReference type="ARBA" id="ARBA00022833"/>
    </source>
</evidence>
<dbReference type="InterPro" id="IPR017907">
    <property type="entry name" value="Znf_RING_CS"/>
</dbReference>
<comment type="subcellular location">
    <subcellularLocation>
        <location evidence="3">Cytoplasm</location>
    </subcellularLocation>
    <subcellularLocation>
        <location evidence="2">Nucleus</location>
        <location evidence="2">PML body</location>
    </subcellularLocation>
</comment>
<dbReference type="GO" id="GO:0005737">
    <property type="term" value="C:cytoplasm"/>
    <property type="evidence" value="ECO:0007669"/>
    <property type="project" value="UniProtKB-SubCell"/>
</dbReference>
<dbReference type="PANTHER" id="PTHR23041">
    <property type="entry name" value="RING FINGER DOMAIN-CONTAINING"/>
    <property type="match status" value="1"/>
</dbReference>
<feature type="region of interest" description="Disordered" evidence="24">
    <location>
        <begin position="104"/>
        <end position="130"/>
    </location>
</feature>
<evidence type="ECO:0000256" key="19">
    <source>
        <dbReference type="ARBA" id="ARBA00059625"/>
    </source>
</evidence>
<keyword evidence="17" id="KW-0804">Transcription</keyword>
<dbReference type="PANTHER" id="PTHR23041:SF78">
    <property type="entry name" value="E3 UBIQUITIN-PROTEIN LIGASE RNF4"/>
    <property type="match status" value="1"/>
</dbReference>
<evidence type="ECO:0000256" key="7">
    <source>
        <dbReference type="ARBA" id="ARBA00022553"/>
    </source>
</evidence>
<keyword evidence="16" id="KW-0010">Activator</keyword>
<keyword evidence="18" id="KW-0539">Nucleus</keyword>
<dbReference type="InterPro" id="IPR043295">
    <property type="entry name" value="RING-HC_RNF4"/>
</dbReference>
<evidence type="ECO:0000256" key="5">
    <source>
        <dbReference type="ARBA" id="ARBA00012483"/>
    </source>
</evidence>
<keyword evidence="8" id="KW-0808">Transferase</keyword>
<dbReference type="OrthoDB" id="6105938at2759"/>
<protein>
    <recommendedName>
        <fullName evidence="21">E3 ubiquitin-protein ligase RNF4</fullName>
        <ecNumber evidence="5">2.3.2.27</ecNumber>
    </recommendedName>
    <alternativeName>
        <fullName evidence="22">RING finger protein 4</fullName>
    </alternativeName>
</protein>
<evidence type="ECO:0000256" key="11">
    <source>
        <dbReference type="ARBA" id="ARBA00022786"/>
    </source>
</evidence>
<dbReference type="InterPro" id="IPR047134">
    <property type="entry name" value="RNF4"/>
</dbReference>
<evidence type="ECO:0000256" key="1">
    <source>
        <dbReference type="ARBA" id="ARBA00000900"/>
    </source>
</evidence>
<evidence type="ECO:0000256" key="2">
    <source>
        <dbReference type="ARBA" id="ARBA00004322"/>
    </source>
</evidence>
<comment type="function">
    <text evidence="19">E3 ubiquitin-protein ligase which binds polysumoylated chains covalently attached to proteins and mediates 'Lys-6'-, 'Lys-11'-, 'Lys-48'- and 'Lys-63'-linked polyubiquitination of those substrates and their subsequent targeting to the proteasome for degradation. Regulates the degradation of several proteins including PML and the transcriptional activator PEA3. Involved in chromosome alignment and spindle assembly, it regulates the kinetochore CENPH-CENPI-CENPK complex by targeting polysumoylated CENPI to proteasomal degradation. Regulates the cellular responses to hypoxia and heat shock through degradation of respectively EPAS1 and PARP1. Alternatively, it may also bind DNA/nucleosomes and have a more direct role in the regulation of transcription for instance enhancing basal transcription and steroid receptor-mediated transcriptional activation. Catalyzes ubiquitination of sumoylated PARP1 in response to PARP1 trapping to chromatin, leading to PARP1 removal from chromatin by VCP/p97.</text>
</comment>
<evidence type="ECO:0000313" key="29">
    <source>
        <dbReference type="RefSeq" id="XP_025030571.1"/>
    </source>
</evidence>
<evidence type="ECO:0000313" key="28">
    <source>
        <dbReference type="RefSeq" id="XP_025030567.1"/>
    </source>
</evidence>
<evidence type="ECO:0000256" key="22">
    <source>
        <dbReference type="ARBA" id="ARBA00078875"/>
    </source>
</evidence>
<dbReference type="GO" id="GO:0045944">
    <property type="term" value="P:positive regulation of transcription by RNA polymerase II"/>
    <property type="evidence" value="ECO:0007669"/>
    <property type="project" value="TreeGrafter"/>
</dbReference>
<dbReference type="RefSeq" id="XP_025030567.1">
    <property type="nucleotide sequence ID" value="XM_025174799.1"/>
</dbReference>
<evidence type="ECO:0000256" key="23">
    <source>
        <dbReference type="PROSITE-ProRule" id="PRU00175"/>
    </source>
</evidence>
<keyword evidence="10 23" id="KW-0863">Zinc-finger</keyword>
<sequence>MSPADTKRCGTKRRKNKKGSGLGPSNLAGVFEVKSVGPSSIIVPSCSSFSSSTPSTSTIAFLQPPTTNTASSSTENGLLAAAATATPLIPSEAVKKAEFQKKRCGGTINSRQTRKRNRISNSGPETASQEPIDLEVNTCEEVVDLTSETSEPIVVDLTHNDSVVIVEENVCQQQNQELRSQQLPDSCILSSDDDEPRDEVILTSTLPKELELLEEGISSSHRSGTVSCPICMDGYSEIIQNGRLIVSTKCGHVFCSQCLRDSLRNANSCPTCRKKLGYKQYHPIYI</sequence>
<evidence type="ECO:0000256" key="21">
    <source>
        <dbReference type="ARBA" id="ARBA00074501"/>
    </source>
</evidence>
<dbReference type="PROSITE" id="PS50089">
    <property type="entry name" value="ZF_RING_2"/>
    <property type="match status" value="1"/>
</dbReference>
<keyword evidence="14" id="KW-0805">Transcription regulation</keyword>
<keyword evidence="12" id="KW-0862">Zinc</keyword>
<evidence type="ECO:0000256" key="24">
    <source>
        <dbReference type="SAM" id="MobiDB-lite"/>
    </source>
</evidence>
<evidence type="ECO:0000256" key="17">
    <source>
        <dbReference type="ARBA" id="ARBA00023163"/>
    </source>
</evidence>
<evidence type="ECO:0000256" key="4">
    <source>
        <dbReference type="ARBA" id="ARBA00004906"/>
    </source>
</evidence>
<evidence type="ECO:0000256" key="10">
    <source>
        <dbReference type="ARBA" id="ARBA00022771"/>
    </source>
</evidence>
<reference evidence="27 28" key="1">
    <citation type="submission" date="2025-04" db="UniProtKB">
        <authorList>
            <consortium name="RefSeq"/>
        </authorList>
    </citation>
    <scope>IDENTIFICATION</scope>
    <source>
        <tissue evidence="27 28">Liver</tissue>
    </source>
</reference>
<gene>
    <name evidence="27 28 29" type="primary">LOC103067362</name>
</gene>
<evidence type="ECO:0000256" key="16">
    <source>
        <dbReference type="ARBA" id="ARBA00023159"/>
    </source>
</evidence>
<feature type="compositionally biased region" description="Polar residues" evidence="24">
    <location>
        <begin position="119"/>
        <end position="129"/>
    </location>
</feature>
<organism evidence="26 29">
    <name type="scientific">Python bivittatus</name>
    <name type="common">Burmese python</name>
    <name type="synonym">Python molurus bivittatus</name>
    <dbReference type="NCBI Taxonomy" id="176946"/>
    <lineage>
        <taxon>Eukaryota</taxon>
        <taxon>Metazoa</taxon>
        <taxon>Chordata</taxon>
        <taxon>Craniata</taxon>
        <taxon>Vertebrata</taxon>
        <taxon>Euteleostomi</taxon>
        <taxon>Lepidosauria</taxon>
        <taxon>Squamata</taxon>
        <taxon>Bifurcata</taxon>
        <taxon>Unidentata</taxon>
        <taxon>Episquamata</taxon>
        <taxon>Toxicofera</taxon>
        <taxon>Serpentes</taxon>
        <taxon>Henophidia</taxon>
        <taxon>Pythonidae</taxon>
        <taxon>Python</taxon>
    </lineage>
</organism>
<dbReference type="Gene3D" id="3.30.40.10">
    <property type="entry name" value="Zinc/RING finger domain, C3HC4 (zinc finger)"/>
    <property type="match status" value="1"/>
</dbReference>
<dbReference type="PROSITE" id="PS00518">
    <property type="entry name" value="ZF_RING_1"/>
    <property type="match status" value="1"/>
</dbReference>
<keyword evidence="11" id="KW-0833">Ubl conjugation pathway</keyword>